<evidence type="ECO:0000256" key="1">
    <source>
        <dbReference type="ARBA" id="ARBA00022670"/>
    </source>
</evidence>
<keyword evidence="5 6" id="KW-0482">Metalloprotease</keyword>
<dbReference type="Gene3D" id="3.40.390.10">
    <property type="entry name" value="Collagenase (Catalytic Domain)"/>
    <property type="match status" value="1"/>
</dbReference>
<comment type="cofactor">
    <cofactor evidence="6 7">
        <name>Zn(2+)</name>
        <dbReference type="ChEBI" id="CHEBI:29105"/>
    </cofactor>
    <text evidence="6 7">Binds 1 zinc ion per subunit.</text>
</comment>
<organism evidence="10 11">
    <name type="scientific">Halocaridina rubra</name>
    <name type="common">Hawaiian red shrimp</name>
    <dbReference type="NCBI Taxonomy" id="373956"/>
    <lineage>
        <taxon>Eukaryota</taxon>
        <taxon>Metazoa</taxon>
        <taxon>Ecdysozoa</taxon>
        <taxon>Arthropoda</taxon>
        <taxon>Crustacea</taxon>
        <taxon>Multicrustacea</taxon>
        <taxon>Malacostraca</taxon>
        <taxon>Eumalacostraca</taxon>
        <taxon>Eucarida</taxon>
        <taxon>Decapoda</taxon>
        <taxon>Pleocyemata</taxon>
        <taxon>Caridea</taxon>
        <taxon>Atyoidea</taxon>
        <taxon>Atyidae</taxon>
        <taxon>Halocaridina</taxon>
    </lineage>
</organism>
<name>A0AAN9FTP4_HALRR</name>
<keyword evidence="8" id="KW-0732">Signal</keyword>
<evidence type="ECO:0000256" key="6">
    <source>
        <dbReference type="PROSITE-ProRule" id="PRU01211"/>
    </source>
</evidence>
<dbReference type="Proteomes" id="UP001381693">
    <property type="component" value="Unassembled WGS sequence"/>
</dbReference>
<keyword evidence="11" id="KW-1185">Reference proteome</keyword>
<gene>
    <name evidence="10" type="ORF">SK128_012175</name>
</gene>
<evidence type="ECO:0000256" key="4">
    <source>
        <dbReference type="ARBA" id="ARBA00022833"/>
    </source>
</evidence>
<feature type="binding site" evidence="6">
    <location>
        <position position="153"/>
    </location>
    <ligand>
        <name>Zn(2+)</name>
        <dbReference type="ChEBI" id="CHEBI:29105"/>
        <note>catalytic</note>
    </ligand>
</feature>
<feature type="domain" description="Peptidase M12A" evidence="9">
    <location>
        <begin position="58"/>
        <end position="200"/>
    </location>
</feature>
<dbReference type="GO" id="GO:0008270">
    <property type="term" value="F:zinc ion binding"/>
    <property type="evidence" value="ECO:0007669"/>
    <property type="project" value="UniProtKB-UniRule"/>
</dbReference>
<feature type="active site" evidence="6">
    <location>
        <position position="154"/>
    </location>
</feature>
<dbReference type="SMART" id="SM00235">
    <property type="entry name" value="ZnMc"/>
    <property type="match status" value="1"/>
</dbReference>
<dbReference type="EC" id="3.4.24.-" evidence="7"/>
<dbReference type="PRINTS" id="PR00480">
    <property type="entry name" value="ASTACIN"/>
</dbReference>
<evidence type="ECO:0000313" key="11">
    <source>
        <dbReference type="Proteomes" id="UP001381693"/>
    </source>
</evidence>
<evidence type="ECO:0000256" key="8">
    <source>
        <dbReference type="SAM" id="SignalP"/>
    </source>
</evidence>
<feature type="signal peptide" evidence="8">
    <location>
        <begin position="1"/>
        <end position="15"/>
    </location>
</feature>
<evidence type="ECO:0000256" key="7">
    <source>
        <dbReference type="RuleBase" id="RU361183"/>
    </source>
</evidence>
<comment type="caution">
    <text evidence="6">Lacks conserved residue(s) required for the propagation of feature annotation.</text>
</comment>
<keyword evidence="4 6" id="KW-0862">Zinc</keyword>
<feature type="binding site" evidence="6">
    <location>
        <position position="163"/>
    </location>
    <ligand>
        <name>Zn(2+)</name>
        <dbReference type="ChEBI" id="CHEBI:29105"/>
        <note>catalytic</note>
    </ligand>
</feature>
<sequence length="200" mass="22968">MKFVCLLALFGAALAAPNKKLFPTTGKEWTPDSLVNPEELGDFFEGDIMLPLPKMDKNGLLDEKYRWPNGVVSYDFSSQFSDSQKANVRGSMDEYESMTNGCITFVERTDESDYVHFTQDDNQGCYSYVGKVGGSQTINYPQWCLDRHGSTLHEMLHALGFYHEQSRFDRDDYVTIMWENIESGMQKTRFRIKVVSEFIS</sequence>
<dbReference type="AlphaFoldDB" id="A0AAN9FTP4"/>
<evidence type="ECO:0000313" key="10">
    <source>
        <dbReference type="EMBL" id="KAK7086373.1"/>
    </source>
</evidence>
<proteinExistence type="predicted"/>
<dbReference type="GO" id="GO:0006508">
    <property type="term" value="P:proteolysis"/>
    <property type="evidence" value="ECO:0007669"/>
    <property type="project" value="UniProtKB-KW"/>
</dbReference>
<protein>
    <recommendedName>
        <fullName evidence="7">Metalloendopeptidase</fullName>
        <ecNumber evidence="7">3.4.24.-</ecNumber>
    </recommendedName>
</protein>
<accession>A0AAN9FTP4</accession>
<reference evidence="10 11" key="1">
    <citation type="submission" date="2023-11" db="EMBL/GenBank/DDBJ databases">
        <title>Halocaridina rubra genome assembly.</title>
        <authorList>
            <person name="Smith C."/>
        </authorList>
    </citation>
    <scope>NUCLEOTIDE SEQUENCE [LARGE SCALE GENOMIC DNA]</scope>
    <source>
        <strain evidence="10">EP-1</strain>
        <tissue evidence="10">Whole</tissue>
    </source>
</reference>
<evidence type="ECO:0000259" key="9">
    <source>
        <dbReference type="PROSITE" id="PS51864"/>
    </source>
</evidence>
<keyword evidence="2 6" id="KW-0479">Metal-binding</keyword>
<dbReference type="Pfam" id="PF01400">
    <property type="entry name" value="Astacin"/>
    <property type="match status" value="1"/>
</dbReference>
<dbReference type="InterPro" id="IPR006026">
    <property type="entry name" value="Peptidase_Metallo"/>
</dbReference>
<evidence type="ECO:0000256" key="2">
    <source>
        <dbReference type="ARBA" id="ARBA00022723"/>
    </source>
</evidence>
<dbReference type="EMBL" id="JAXCGZ010000227">
    <property type="protein sequence ID" value="KAK7086373.1"/>
    <property type="molecule type" value="Genomic_DNA"/>
</dbReference>
<feature type="chain" id="PRO_5042918092" description="Metalloendopeptidase" evidence="8">
    <location>
        <begin position="16"/>
        <end position="200"/>
    </location>
</feature>
<comment type="caution">
    <text evidence="10">The sequence shown here is derived from an EMBL/GenBank/DDBJ whole genome shotgun (WGS) entry which is preliminary data.</text>
</comment>
<feature type="binding site" evidence="6">
    <location>
        <position position="157"/>
    </location>
    <ligand>
        <name>Zn(2+)</name>
        <dbReference type="ChEBI" id="CHEBI:29105"/>
        <note>catalytic</note>
    </ligand>
</feature>
<keyword evidence="1 6" id="KW-0645">Protease</keyword>
<evidence type="ECO:0000256" key="3">
    <source>
        <dbReference type="ARBA" id="ARBA00022801"/>
    </source>
</evidence>
<dbReference type="PROSITE" id="PS51864">
    <property type="entry name" value="ASTACIN"/>
    <property type="match status" value="1"/>
</dbReference>
<keyword evidence="3 6" id="KW-0378">Hydrolase</keyword>
<dbReference type="InterPro" id="IPR024079">
    <property type="entry name" value="MetalloPept_cat_dom_sf"/>
</dbReference>
<dbReference type="InterPro" id="IPR001506">
    <property type="entry name" value="Peptidase_M12A"/>
</dbReference>
<dbReference type="PANTHER" id="PTHR10127:SF780">
    <property type="entry name" value="METALLOENDOPEPTIDASE"/>
    <property type="match status" value="1"/>
</dbReference>
<dbReference type="PANTHER" id="PTHR10127">
    <property type="entry name" value="DISCOIDIN, CUB, EGF, LAMININ , AND ZINC METALLOPROTEASE DOMAIN CONTAINING"/>
    <property type="match status" value="1"/>
</dbReference>
<evidence type="ECO:0000256" key="5">
    <source>
        <dbReference type="ARBA" id="ARBA00023049"/>
    </source>
</evidence>
<dbReference type="GO" id="GO:0004222">
    <property type="term" value="F:metalloendopeptidase activity"/>
    <property type="evidence" value="ECO:0007669"/>
    <property type="project" value="UniProtKB-UniRule"/>
</dbReference>
<dbReference type="SUPFAM" id="SSF55486">
    <property type="entry name" value="Metalloproteases ('zincins'), catalytic domain"/>
    <property type="match status" value="1"/>
</dbReference>